<gene>
    <name evidence="2" type="ORF">E2C01_035381</name>
</gene>
<name>A0A5B7F8B0_PORTR</name>
<keyword evidence="3" id="KW-1185">Reference proteome</keyword>
<evidence type="ECO:0000313" key="2">
    <source>
        <dbReference type="EMBL" id="MPC41777.1"/>
    </source>
</evidence>
<reference evidence="2 3" key="1">
    <citation type="submission" date="2019-05" db="EMBL/GenBank/DDBJ databases">
        <title>Another draft genome of Portunus trituberculatus and its Hox gene families provides insights of decapod evolution.</title>
        <authorList>
            <person name="Jeong J.-H."/>
            <person name="Song I."/>
            <person name="Kim S."/>
            <person name="Choi T."/>
            <person name="Kim D."/>
            <person name="Ryu S."/>
            <person name="Kim W."/>
        </authorList>
    </citation>
    <scope>NUCLEOTIDE SEQUENCE [LARGE SCALE GENOMIC DNA]</scope>
    <source>
        <tissue evidence="2">Muscle</tissue>
    </source>
</reference>
<proteinExistence type="predicted"/>
<sequence length="74" mass="8185">MARVGEFSPACRNNASNEVGRVSGPGGEVPARMREAVLKTSPLRGVRVVVWREFDPILPLCRELPRILQCVRAL</sequence>
<evidence type="ECO:0000256" key="1">
    <source>
        <dbReference type="SAM" id="MobiDB-lite"/>
    </source>
</evidence>
<evidence type="ECO:0000313" key="3">
    <source>
        <dbReference type="Proteomes" id="UP000324222"/>
    </source>
</evidence>
<organism evidence="2 3">
    <name type="scientific">Portunus trituberculatus</name>
    <name type="common">Swimming crab</name>
    <name type="synonym">Neptunus trituberculatus</name>
    <dbReference type="NCBI Taxonomy" id="210409"/>
    <lineage>
        <taxon>Eukaryota</taxon>
        <taxon>Metazoa</taxon>
        <taxon>Ecdysozoa</taxon>
        <taxon>Arthropoda</taxon>
        <taxon>Crustacea</taxon>
        <taxon>Multicrustacea</taxon>
        <taxon>Malacostraca</taxon>
        <taxon>Eumalacostraca</taxon>
        <taxon>Eucarida</taxon>
        <taxon>Decapoda</taxon>
        <taxon>Pleocyemata</taxon>
        <taxon>Brachyura</taxon>
        <taxon>Eubrachyura</taxon>
        <taxon>Portunoidea</taxon>
        <taxon>Portunidae</taxon>
        <taxon>Portuninae</taxon>
        <taxon>Portunus</taxon>
    </lineage>
</organism>
<dbReference type="EMBL" id="VSRR010005183">
    <property type="protein sequence ID" value="MPC41777.1"/>
    <property type="molecule type" value="Genomic_DNA"/>
</dbReference>
<accession>A0A5B7F8B0</accession>
<dbReference type="Proteomes" id="UP000324222">
    <property type="component" value="Unassembled WGS sequence"/>
</dbReference>
<dbReference type="AlphaFoldDB" id="A0A5B7F8B0"/>
<feature type="region of interest" description="Disordered" evidence="1">
    <location>
        <begin position="1"/>
        <end position="29"/>
    </location>
</feature>
<comment type="caution">
    <text evidence="2">The sequence shown here is derived from an EMBL/GenBank/DDBJ whole genome shotgun (WGS) entry which is preliminary data.</text>
</comment>
<protein>
    <submittedName>
        <fullName evidence="2">Uncharacterized protein</fullName>
    </submittedName>
</protein>